<dbReference type="EMBL" id="AWQU01000055">
    <property type="protein sequence ID" value="KFB07863.1"/>
    <property type="molecule type" value="Genomic_DNA"/>
</dbReference>
<evidence type="ECO:0000313" key="3">
    <source>
        <dbReference type="Proteomes" id="UP000028523"/>
    </source>
</evidence>
<feature type="domain" description="DUF2779" evidence="1">
    <location>
        <begin position="449"/>
        <end position="587"/>
    </location>
</feature>
<sequence length="673" mass="79789">MKKSKYISKYDYIAFYTKQENFWFKTNAEIISEIESIKNQYGYYSELYEDDDEDDDFFDDGEISEFDAYEKYKELLEENKDVDKDNPLLKEGSILDIESKKFIKNKFIDIPWFDFDDIKYKNKTMEELAIETEFILKNHDSVIIFQPVFIHNNLITKCDAFVKIDSYDFHLIETKGTTTAKFHHYLDLFFQKQVIESKDYLKEKNISYELCLIKYEYKNKYEVSFETTKYINISKSPPTLSKAEKELPKNKIIWVKNKRKKGYYFDKIGEEHGILISNILCGDYSDIENKKILLNNTNTTKSLDKSLSILKDTYNNFNNVIAQLWDHKKNLENLEKKIKNNDDFKSFSNIKPSFNDKGPFKNDDNWPELRKLYSLQGYTLYDYSGKVAVQDEYNIKNAVINQNPKTFLKTPEKNPNIYIDAFINSNEEIQIDLTKTYELYNKLKNVKKVYFDFETINTSIRSCDNTLPFSQIVTQCSVIKDNGDGTESSPCENLIIDPTKIDVDWFKKVVDSIYYETTNEDEKVLYIVYNKSFEQTRLKEIAGYISDKNYNHKIIQIINNTFDLADFFTFTTNKKYIVFKELCGFYSIKKVLPLIKKYNPEIFDKTHCLDYNSLNVKNGKECQGETNKRFFLLISDSEWKKIEENLKVYCENDVRAMIAIEYFVKDLLEKYNK</sequence>
<accession>A0A084U4H7</accession>
<dbReference type="InterPro" id="IPR021301">
    <property type="entry name" value="DUF2779"/>
</dbReference>
<comment type="caution">
    <text evidence="2">The sequence shown here is derived from an EMBL/GenBank/DDBJ whole genome shotgun (WGS) entry which is preliminary data.</text>
</comment>
<proteinExistence type="predicted"/>
<keyword evidence="3" id="KW-1185">Reference proteome</keyword>
<gene>
    <name evidence="2" type="ORF">P271_727</name>
</gene>
<dbReference type="NCBIfam" id="NF045869">
    <property type="entry name" value="UU173_fam"/>
    <property type="match status" value="1"/>
</dbReference>
<organism evidence="2 3">
    <name type="scientific">Malacoplasma iowae DK-CPA</name>
    <dbReference type="NCBI Taxonomy" id="1394179"/>
    <lineage>
        <taxon>Bacteria</taxon>
        <taxon>Bacillati</taxon>
        <taxon>Mycoplasmatota</taxon>
        <taxon>Mycoplasmoidales</taxon>
        <taxon>Mycoplasmoidaceae</taxon>
        <taxon>Malacoplasma</taxon>
    </lineage>
</organism>
<evidence type="ECO:0000259" key="1">
    <source>
        <dbReference type="Pfam" id="PF11074"/>
    </source>
</evidence>
<dbReference type="Proteomes" id="UP000028523">
    <property type="component" value="Unassembled WGS sequence"/>
</dbReference>
<dbReference type="AlphaFoldDB" id="A0A084U4H7"/>
<reference evidence="2 3" key="1">
    <citation type="journal article" date="2014" name="PLoS ONE">
        <title>Reduction of Hydrogen Peroxide Accumulation and Toxicity by a Catalase from Mycoplasma iowae.</title>
        <authorList>
            <person name="Pritchard R.E."/>
            <person name="Prassinos A.J."/>
            <person name="Osborne J.D."/>
            <person name="Raviv Z."/>
            <person name="Balish M.F."/>
        </authorList>
    </citation>
    <scope>NUCLEOTIDE SEQUENCE [LARGE SCALE GENOMIC DNA]</scope>
    <source>
        <strain evidence="2 3">DK-CPA</strain>
    </source>
</reference>
<dbReference type="Pfam" id="PF11074">
    <property type="entry name" value="DUF2779"/>
    <property type="match status" value="1"/>
</dbReference>
<name>A0A084U4H7_MALIO</name>
<evidence type="ECO:0000313" key="2">
    <source>
        <dbReference type="EMBL" id="KFB07863.1"/>
    </source>
</evidence>
<protein>
    <submittedName>
        <fullName evidence="2">DUF2779 superfamily protein</fullName>
    </submittedName>
</protein>
<dbReference type="RefSeq" id="WP_036451440.1">
    <property type="nucleotide sequence ID" value="NZ_AWQU01000055.1"/>
</dbReference>